<dbReference type="AlphaFoldDB" id="A0AB39MPB4"/>
<feature type="compositionally biased region" description="Basic and acidic residues" evidence="1">
    <location>
        <begin position="20"/>
        <end position="31"/>
    </location>
</feature>
<evidence type="ECO:0000256" key="1">
    <source>
        <dbReference type="SAM" id="MobiDB-lite"/>
    </source>
</evidence>
<organism evidence="2">
    <name type="scientific">Streptomyces sp. R08</name>
    <dbReference type="NCBI Taxonomy" id="3238624"/>
    <lineage>
        <taxon>Bacteria</taxon>
        <taxon>Bacillati</taxon>
        <taxon>Actinomycetota</taxon>
        <taxon>Actinomycetes</taxon>
        <taxon>Kitasatosporales</taxon>
        <taxon>Streptomycetaceae</taxon>
        <taxon>Streptomyces</taxon>
    </lineage>
</organism>
<proteinExistence type="predicted"/>
<accession>A0AB39MPB4</accession>
<sequence>MAKSLADSSRAGARILVPLGDRRRGDQDRHRAPPPTRYSVGFGARPLIFLSRHLPDRSVDALIKRASGVPA</sequence>
<gene>
    <name evidence="2" type="ORF">AB5J58_47460</name>
</gene>
<dbReference type="EMBL" id="CP163431">
    <property type="protein sequence ID" value="XDQ08176.1"/>
    <property type="molecule type" value="Genomic_DNA"/>
</dbReference>
<feature type="region of interest" description="Disordered" evidence="1">
    <location>
        <begin position="1"/>
        <end position="39"/>
    </location>
</feature>
<evidence type="ECO:0000313" key="2">
    <source>
        <dbReference type="EMBL" id="XDQ08176.1"/>
    </source>
</evidence>
<reference evidence="2" key="1">
    <citation type="submission" date="2024-07" db="EMBL/GenBank/DDBJ databases">
        <authorList>
            <person name="Yu S.T."/>
        </authorList>
    </citation>
    <scope>NUCLEOTIDE SEQUENCE</scope>
    <source>
        <strain evidence="2">R08</strain>
    </source>
</reference>
<name>A0AB39MPB4_9ACTN</name>
<protein>
    <submittedName>
        <fullName evidence="2">Uncharacterized protein</fullName>
    </submittedName>
</protein>
<dbReference type="RefSeq" id="WP_369192802.1">
    <property type="nucleotide sequence ID" value="NZ_CP163431.1"/>
</dbReference>